<protein>
    <submittedName>
        <fullName evidence="1">Uncharacterized protein</fullName>
    </submittedName>
</protein>
<reference evidence="1" key="1">
    <citation type="submission" date="2024-05" db="EMBL/GenBank/DDBJ databases">
        <title>Whole genome shotgun sequence of Streptomyces hydrogenans NBRC 13475.</title>
        <authorList>
            <person name="Komaki H."/>
            <person name="Tamura T."/>
        </authorList>
    </citation>
    <scope>NUCLEOTIDE SEQUENCE</scope>
    <source>
        <strain evidence="1">NBRC 13475</strain>
    </source>
</reference>
<comment type="caution">
    <text evidence="1">The sequence shown here is derived from an EMBL/GenBank/DDBJ whole genome shotgun (WGS) entry which is preliminary data.</text>
</comment>
<organism evidence="1 2">
    <name type="scientific">Streptomyces hydrogenans</name>
    <dbReference type="NCBI Taxonomy" id="1873719"/>
    <lineage>
        <taxon>Bacteria</taxon>
        <taxon>Bacillati</taxon>
        <taxon>Actinomycetota</taxon>
        <taxon>Actinomycetes</taxon>
        <taxon>Kitasatosporales</taxon>
        <taxon>Streptomycetaceae</taxon>
        <taxon>Streptomyces</taxon>
    </lineage>
</organism>
<gene>
    <name evidence="1" type="ORF">Shyd_65990</name>
</gene>
<evidence type="ECO:0000313" key="2">
    <source>
        <dbReference type="Proteomes" id="UP001052739"/>
    </source>
</evidence>
<accession>A0ABQ3PJP8</accession>
<proteinExistence type="predicted"/>
<name>A0ABQ3PJP8_9ACTN</name>
<sequence length="68" mass="7557">MSELPNGYTVVESAGARSNGTQLIAQLVRDSSGASWAVRVVWPTADDWAFCASERDARDYYSDVLEWE</sequence>
<dbReference type="EMBL" id="BNDW01000068">
    <property type="protein sequence ID" value="GHI25228.1"/>
    <property type="molecule type" value="Genomic_DNA"/>
</dbReference>
<dbReference type="RefSeq" id="WP_190222751.1">
    <property type="nucleotide sequence ID" value="NZ_BNBS01000020.1"/>
</dbReference>
<dbReference type="Proteomes" id="UP001052739">
    <property type="component" value="Unassembled WGS sequence"/>
</dbReference>
<keyword evidence="2" id="KW-1185">Reference proteome</keyword>
<evidence type="ECO:0000313" key="1">
    <source>
        <dbReference type="EMBL" id="GHI25228.1"/>
    </source>
</evidence>